<accession>U3K1T3</accession>
<name>U3K1T3_FICAL</name>
<reference evidence="3" key="2">
    <citation type="submission" date="2025-08" db="UniProtKB">
        <authorList>
            <consortium name="Ensembl"/>
        </authorList>
    </citation>
    <scope>IDENTIFICATION</scope>
</reference>
<dbReference type="PANTHER" id="PTHR12247:SF89">
    <property type="entry name" value="STERILE ALPHA MOTIF DOMAIN-CONTAINING PROTEIN 7"/>
    <property type="match status" value="1"/>
</dbReference>
<feature type="compositionally biased region" description="Basic residues" evidence="1">
    <location>
        <begin position="179"/>
        <end position="189"/>
    </location>
</feature>
<dbReference type="Gene3D" id="1.10.150.50">
    <property type="entry name" value="Transcription Factor, Ets-1"/>
    <property type="match status" value="1"/>
</dbReference>
<dbReference type="GeneTree" id="ENSGT00940000160075"/>
<dbReference type="GO" id="GO:0003682">
    <property type="term" value="F:chromatin binding"/>
    <property type="evidence" value="ECO:0007669"/>
    <property type="project" value="TreeGrafter"/>
</dbReference>
<organism evidence="3 4">
    <name type="scientific">Ficedula albicollis</name>
    <name type="common">Collared flycatcher</name>
    <name type="synonym">Muscicapa albicollis</name>
    <dbReference type="NCBI Taxonomy" id="59894"/>
    <lineage>
        <taxon>Eukaryota</taxon>
        <taxon>Metazoa</taxon>
        <taxon>Chordata</taxon>
        <taxon>Craniata</taxon>
        <taxon>Vertebrata</taxon>
        <taxon>Euteleostomi</taxon>
        <taxon>Archelosauria</taxon>
        <taxon>Archosauria</taxon>
        <taxon>Dinosauria</taxon>
        <taxon>Saurischia</taxon>
        <taxon>Theropoda</taxon>
        <taxon>Coelurosauria</taxon>
        <taxon>Aves</taxon>
        <taxon>Neognathae</taxon>
        <taxon>Neoaves</taxon>
        <taxon>Telluraves</taxon>
        <taxon>Australaves</taxon>
        <taxon>Passeriformes</taxon>
        <taxon>Muscicapidae</taxon>
        <taxon>Ficedula</taxon>
    </lineage>
</organism>
<dbReference type="GO" id="GO:0045814">
    <property type="term" value="P:negative regulation of gene expression, epigenetic"/>
    <property type="evidence" value="ECO:0007669"/>
    <property type="project" value="Ensembl"/>
</dbReference>
<dbReference type="PANTHER" id="PTHR12247">
    <property type="entry name" value="POLYCOMB GROUP PROTEIN"/>
    <property type="match status" value="1"/>
</dbReference>
<dbReference type="HOGENOM" id="CLU_046957_0_0_1"/>
<dbReference type="InterPro" id="IPR013761">
    <property type="entry name" value="SAM/pointed_sf"/>
</dbReference>
<feature type="region of interest" description="Disordered" evidence="1">
    <location>
        <begin position="400"/>
        <end position="456"/>
    </location>
</feature>
<evidence type="ECO:0000256" key="1">
    <source>
        <dbReference type="SAM" id="MobiDB-lite"/>
    </source>
</evidence>
<proteinExistence type="predicted"/>
<reference evidence="3" key="3">
    <citation type="submission" date="2025-09" db="UniProtKB">
        <authorList>
            <consortium name="Ensembl"/>
        </authorList>
    </citation>
    <scope>IDENTIFICATION</scope>
</reference>
<evidence type="ECO:0000259" key="2">
    <source>
        <dbReference type="PROSITE" id="PS50105"/>
    </source>
</evidence>
<dbReference type="GO" id="GO:0042393">
    <property type="term" value="F:histone binding"/>
    <property type="evidence" value="ECO:0007669"/>
    <property type="project" value="TreeGrafter"/>
</dbReference>
<feature type="region of interest" description="Disordered" evidence="1">
    <location>
        <begin position="162"/>
        <end position="247"/>
    </location>
</feature>
<feature type="compositionally biased region" description="Basic and acidic residues" evidence="1">
    <location>
        <begin position="221"/>
        <end position="237"/>
    </location>
</feature>
<dbReference type="GO" id="GO:0001227">
    <property type="term" value="F:DNA-binding transcription repressor activity, RNA polymerase II-specific"/>
    <property type="evidence" value="ECO:0007669"/>
    <property type="project" value="Ensembl"/>
</dbReference>
<dbReference type="eggNOG" id="KOG3829">
    <property type="taxonomic scope" value="Eukaryota"/>
</dbReference>
<dbReference type="Proteomes" id="UP000016665">
    <property type="component" value="Chromosome 9"/>
</dbReference>
<dbReference type="GO" id="GO:0035102">
    <property type="term" value="C:PRC1 complex"/>
    <property type="evidence" value="ECO:0007669"/>
    <property type="project" value="Ensembl"/>
</dbReference>
<gene>
    <name evidence="3" type="primary">SAMD7</name>
</gene>
<dbReference type="CDD" id="cd09579">
    <property type="entry name" value="SAM_Samd7_11"/>
    <property type="match status" value="1"/>
</dbReference>
<dbReference type="AlphaFoldDB" id="U3K1T3"/>
<dbReference type="GO" id="GO:0046548">
    <property type="term" value="P:retinal rod cell development"/>
    <property type="evidence" value="ECO:0007669"/>
    <property type="project" value="Ensembl"/>
</dbReference>
<dbReference type="Pfam" id="PF00536">
    <property type="entry name" value="SAM_1"/>
    <property type="match status" value="1"/>
</dbReference>
<feature type="domain" description="SAM" evidence="2">
    <location>
        <begin position="322"/>
        <end position="368"/>
    </location>
</feature>
<dbReference type="Ensembl" id="ENSFALT00000009025.2">
    <property type="protein sequence ID" value="ENSFALP00000008987.2"/>
    <property type="gene ID" value="ENSFALG00000008616.2"/>
</dbReference>
<evidence type="ECO:0000313" key="4">
    <source>
        <dbReference type="Proteomes" id="UP000016665"/>
    </source>
</evidence>
<reference evidence="3 4" key="1">
    <citation type="journal article" date="2012" name="Nature">
        <title>The genomic landscape of species divergence in Ficedula flycatchers.</title>
        <authorList>
            <person name="Ellegren H."/>
            <person name="Smeds L."/>
            <person name="Burri R."/>
            <person name="Olason P.I."/>
            <person name="Backstrom N."/>
            <person name="Kawakami T."/>
            <person name="Kunstner A."/>
            <person name="Makinen H."/>
            <person name="Nadachowska-Brzyska K."/>
            <person name="Qvarnstrom A."/>
            <person name="Uebbing S."/>
            <person name="Wolf J.B."/>
        </authorList>
    </citation>
    <scope>NUCLEOTIDE SEQUENCE [LARGE SCALE GENOMIC DNA]</scope>
</reference>
<feature type="compositionally biased region" description="Polar residues" evidence="1">
    <location>
        <begin position="408"/>
        <end position="440"/>
    </location>
</feature>
<dbReference type="PROSITE" id="PS50105">
    <property type="entry name" value="SAM_DOMAIN"/>
    <property type="match status" value="1"/>
</dbReference>
<dbReference type="InterPro" id="IPR050548">
    <property type="entry name" value="PcG_chromatin_remod_factors"/>
</dbReference>
<dbReference type="SMART" id="SM00454">
    <property type="entry name" value="SAM"/>
    <property type="match status" value="1"/>
</dbReference>
<keyword evidence="4" id="KW-1185">Reference proteome</keyword>
<dbReference type="InterPro" id="IPR001660">
    <property type="entry name" value="SAM"/>
</dbReference>
<protein>
    <submittedName>
        <fullName evidence="3">Sterile alpha motif domain containing 7</fullName>
    </submittedName>
</protein>
<dbReference type="SUPFAM" id="SSF47769">
    <property type="entry name" value="SAM/Pointed domain"/>
    <property type="match status" value="1"/>
</dbReference>
<dbReference type="GO" id="GO:0005737">
    <property type="term" value="C:cytoplasm"/>
    <property type="evidence" value="ECO:0007669"/>
    <property type="project" value="Ensembl"/>
</dbReference>
<dbReference type="STRING" id="59894.ENSFALP00000008987"/>
<evidence type="ECO:0000313" key="3">
    <source>
        <dbReference type="Ensembl" id="ENSFALP00000008987.2"/>
    </source>
</evidence>
<sequence>MAVNPQLMGPGQQRMQAIPAQFEPRLVDRDLLPSTEMMASADPRQIHIASHLGPAVPQHPNMPNLLSNRVYPGPGNKAPSASWKVGSESQLMEMEMSAIFQQKEMEKAHRKGLLGLEAPFLYHGMPASPIAFRGRHRLPEGHLANDLYVHRTSLDEIHGNTMLMASSPYPPVTTLQRERGRRPGRRAGNHKTAEGTANGTKSQADDKSTDSASAAVDDEKEDKKEVEVETSNKHEQSKNQTEPSAVAKNCKEFEQSLRKNCTTHEIPTETTSCSNTNEKEANSSCAAFDDKYLYPSAIPFSALPYGFPVPNNPLLPSDIRKWTVDDVHNFIVSLPGCSDYAQIFKDHAIDGETLPLLTEEHLLDTMGLKLGPALKIRSQVSRRLGNVFYMMNVPLSVPLPPAPGKPSEQPSDMASPLHCNSSGDTLDSPCSQDPETSQAVEQIVSESRENPCDTAGSQADFQMIAFQKS</sequence>